<keyword evidence="2" id="KW-1185">Reference proteome</keyword>
<gene>
    <name evidence="1" type="ORF">SK571_25390</name>
</gene>
<reference evidence="1 2" key="2">
    <citation type="submission" date="2023-11" db="EMBL/GenBank/DDBJ databases">
        <authorList>
            <person name="Lara A.C."/>
            <person name="Chronakova A."/>
        </authorList>
    </citation>
    <scope>NUCLEOTIDE SEQUENCE [LARGE SCALE GENOMIC DNA]</scope>
    <source>
        <strain evidence="1 2">BCCO 10_0798</strain>
    </source>
</reference>
<sequence>MAQAVPAGVAEFRGLVHEAARRAGGTVTRWCEPDVTPNFHAAYVEYSDHRPTVAVLYSHAGDVALATGHEQQPVEFVDDAALTGVLAELNLHVRGSAELRRPFRAEDWPLLDVRDVRYWRPQTVGEALFNWWD</sequence>
<proteinExistence type="predicted"/>
<dbReference type="Proteomes" id="UP001271792">
    <property type="component" value="Unassembled WGS sequence"/>
</dbReference>
<organism evidence="1 2">
    <name type="scientific">Lentzea kristufekii</name>
    <dbReference type="NCBI Taxonomy" id="3095430"/>
    <lineage>
        <taxon>Bacteria</taxon>
        <taxon>Bacillati</taxon>
        <taxon>Actinomycetota</taxon>
        <taxon>Actinomycetes</taxon>
        <taxon>Pseudonocardiales</taxon>
        <taxon>Pseudonocardiaceae</taxon>
        <taxon>Lentzea</taxon>
    </lineage>
</organism>
<comment type="caution">
    <text evidence="1">The sequence shown here is derived from an EMBL/GenBank/DDBJ whole genome shotgun (WGS) entry which is preliminary data.</text>
</comment>
<reference evidence="1 2" key="1">
    <citation type="submission" date="2023-11" db="EMBL/GenBank/DDBJ databases">
        <title>Lentzea sokolovensis, sp. nov., Lentzea kristufkii, sp. nov., and Lentzea miocenensis, sp. nov., rare actinobacteria from Sokolov Coal Basin, Miocene lacustrine sediment, Czech Republic.</title>
        <authorList>
            <person name="Lara A."/>
            <person name="Kotroba L."/>
            <person name="Nouioui I."/>
            <person name="Neumann-Schaal M."/>
            <person name="Mast Y."/>
            <person name="Chronakova A."/>
        </authorList>
    </citation>
    <scope>NUCLEOTIDE SEQUENCE [LARGE SCALE GENOMIC DNA]</scope>
    <source>
        <strain evidence="1 2">BCCO 10_0798</strain>
    </source>
</reference>
<dbReference type="RefSeq" id="WP_319986580.1">
    <property type="nucleotide sequence ID" value="NZ_JAXAVV010000012.1"/>
</dbReference>
<protein>
    <recommendedName>
        <fullName evidence="3">GNAT family N-acetyltransferase</fullName>
    </recommendedName>
</protein>
<evidence type="ECO:0008006" key="3">
    <source>
        <dbReference type="Google" id="ProtNLM"/>
    </source>
</evidence>
<dbReference type="EMBL" id="JAXAVV010000012">
    <property type="protein sequence ID" value="MDX8052731.1"/>
    <property type="molecule type" value="Genomic_DNA"/>
</dbReference>
<evidence type="ECO:0000313" key="1">
    <source>
        <dbReference type="EMBL" id="MDX8052731.1"/>
    </source>
</evidence>
<accession>A0ABU4TWQ7</accession>
<name>A0ABU4TWQ7_9PSEU</name>
<evidence type="ECO:0000313" key="2">
    <source>
        <dbReference type="Proteomes" id="UP001271792"/>
    </source>
</evidence>